<name>A0A6C0IQU5_9ZZZZ</name>
<dbReference type="EMBL" id="MN740232">
    <property type="protein sequence ID" value="QHT94875.1"/>
    <property type="molecule type" value="Genomic_DNA"/>
</dbReference>
<reference evidence="3" key="1">
    <citation type="journal article" date="2020" name="Nature">
        <title>Giant virus diversity and host interactions through global metagenomics.</title>
        <authorList>
            <person name="Schulz F."/>
            <person name="Roux S."/>
            <person name="Paez-Espino D."/>
            <person name="Jungbluth S."/>
            <person name="Walsh D.A."/>
            <person name="Denef V.J."/>
            <person name="McMahon K.D."/>
            <person name="Konstantinidis K.T."/>
            <person name="Eloe-Fadrosh E.A."/>
            <person name="Kyrpides N.C."/>
            <person name="Woyke T."/>
        </authorList>
    </citation>
    <scope>NUCLEOTIDE SEQUENCE</scope>
    <source>
        <strain evidence="3">GVMAG-M-3300024261-37</strain>
    </source>
</reference>
<keyword evidence="2" id="KW-0812">Transmembrane</keyword>
<evidence type="ECO:0000256" key="1">
    <source>
        <dbReference type="SAM" id="MobiDB-lite"/>
    </source>
</evidence>
<organism evidence="3">
    <name type="scientific">viral metagenome</name>
    <dbReference type="NCBI Taxonomy" id="1070528"/>
    <lineage>
        <taxon>unclassified sequences</taxon>
        <taxon>metagenomes</taxon>
        <taxon>organismal metagenomes</taxon>
    </lineage>
</organism>
<feature type="transmembrane region" description="Helical" evidence="2">
    <location>
        <begin position="174"/>
        <end position="197"/>
    </location>
</feature>
<protein>
    <submittedName>
        <fullName evidence="3">Uncharacterized protein</fullName>
    </submittedName>
</protein>
<sequence length="290" mass="32573">MSVQSGQDNYNKNTRPAKLAEKHEATIKQIKELQELERYMFANLQGINKSSPDANEQEERIRKRILELVTIRQGLFGKLKGMYTSTQINVTRSREDLADQVAVGRTMGDELKNTEDQLEVLRAEKLNKMKMVEIGQYEYERYNELRGIMKNVVYGIFVVLVISFLMRQPWFPRIVGVALIALVIAGTLITVAGRIYYNMRRNDRTYQRLDQSYGGRFNKVVIPQANGVGNDKSILSYLTCANASASYNAVNAKMVAAAAAAANKEDGEGFTVMGGLSAHDGSSSRYSYLN</sequence>
<feature type="region of interest" description="Disordered" evidence="1">
    <location>
        <begin position="1"/>
        <end position="23"/>
    </location>
</feature>
<accession>A0A6C0IQU5</accession>
<feature type="compositionally biased region" description="Polar residues" evidence="1">
    <location>
        <begin position="1"/>
        <end position="14"/>
    </location>
</feature>
<keyword evidence="2" id="KW-1133">Transmembrane helix</keyword>
<evidence type="ECO:0000256" key="2">
    <source>
        <dbReference type="SAM" id="Phobius"/>
    </source>
</evidence>
<dbReference type="AlphaFoldDB" id="A0A6C0IQU5"/>
<feature type="transmembrane region" description="Helical" evidence="2">
    <location>
        <begin position="151"/>
        <end position="168"/>
    </location>
</feature>
<keyword evidence="2" id="KW-0472">Membrane</keyword>
<evidence type="ECO:0000313" key="3">
    <source>
        <dbReference type="EMBL" id="QHT94875.1"/>
    </source>
</evidence>
<proteinExistence type="predicted"/>